<organism evidence="2 3">
    <name type="scientific">Bionectria ochroleuca</name>
    <name type="common">Gliocladium roseum</name>
    <dbReference type="NCBI Taxonomy" id="29856"/>
    <lineage>
        <taxon>Eukaryota</taxon>
        <taxon>Fungi</taxon>
        <taxon>Dikarya</taxon>
        <taxon>Ascomycota</taxon>
        <taxon>Pezizomycotina</taxon>
        <taxon>Sordariomycetes</taxon>
        <taxon>Hypocreomycetidae</taxon>
        <taxon>Hypocreales</taxon>
        <taxon>Bionectriaceae</taxon>
        <taxon>Clonostachys</taxon>
    </lineage>
</organism>
<evidence type="ECO:0000256" key="1">
    <source>
        <dbReference type="SAM" id="MobiDB-lite"/>
    </source>
</evidence>
<reference evidence="2 3" key="1">
    <citation type="submission" date="2019-06" db="EMBL/GenBank/DDBJ databases">
        <authorList>
            <person name="Broberg M."/>
        </authorList>
    </citation>
    <scope>NUCLEOTIDE SEQUENCE [LARGE SCALE GENOMIC DNA]</scope>
</reference>
<sequence>GQRRGHPRHGSQDQRLEHGRQWRRWWQRPAGSCRDHARCLPDAAPSDDHHPRPDWYLPARVAVWTHGCRHRRRRQGGQVSAPI</sequence>
<protein>
    <submittedName>
        <fullName evidence="2">Uncharacterized protein</fullName>
    </submittedName>
</protein>
<proteinExistence type="predicted"/>
<dbReference type="EMBL" id="CABFNS010000848">
    <property type="protein sequence ID" value="VUC32287.1"/>
    <property type="molecule type" value="Genomic_DNA"/>
</dbReference>
<gene>
    <name evidence="2" type="ORF">CLO192961_LOCUS324644</name>
</gene>
<accession>A0ABY6UQ42</accession>
<feature type="compositionally biased region" description="Basic and acidic residues" evidence="1">
    <location>
        <begin position="10"/>
        <end position="20"/>
    </location>
</feature>
<dbReference type="Proteomes" id="UP000766486">
    <property type="component" value="Unassembled WGS sequence"/>
</dbReference>
<evidence type="ECO:0000313" key="2">
    <source>
        <dbReference type="EMBL" id="VUC32287.1"/>
    </source>
</evidence>
<name>A0ABY6UQ42_BIOOC</name>
<comment type="caution">
    <text evidence="2">The sequence shown here is derived from an EMBL/GenBank/DDBJ whole genome shotgun (WGS) entry which is preliminary data.</text>
</comment>
<feature type="non-terminal residue" evidence="2">
    <location>
        <position position="1"/>
    </location>
</feature>
<keyword evidence="3" id="KW-1185">Reference proteome</keyword>
<evidence type="ECO:0000313" key="3">
    <source>
        <dbReference type="Proteomes" id="UP000766486"/>
    </source>
</evidence>
<feature type="non-terminal residue" evidence="2">
    <location>
        <position position="83"/>
    </location>
</feature>
<feature type="region of interest" description="Disordered" evidence="1">
    <location>
        <begin position="1"/>
        <end position="21"/>
    </location>
</feature>